<reference evidence="9" key="1">
    <citation type="submission" date="2020-02" db="EMBL/GenBank/DDBJ databases">
        <authorList>
            <person name="Meier V. D."/>
        </authorList>
    </citation>
    <scope>NUCLEOTIDE SEQUENCE</scope>
    <source>
        <strain evidence="9">AVDCRST_MAG64</strain>
    </source>
</reference>
<dbReference type="NCBIfam" id="TIGR04178">
    <property type="entry name" value="exo_archaeo"/>
    <property type="match status" value="1"/>
</dbReference>
<evidence type="ECO:0000256" key="5">
    <source>
        <dbReference type="ARBA" id="ARBA00022801"/>
    </source>
</evidence>
<feature type="transmembrane region" description="Helical" evidence="8">
    <location>
        <begin position="69"/>
        <end position="85"/>
    </location>
</feature>
<evidence type="ECO:0000256" key="1">
    <source>
        <dbReference type="ARBA" id="ARBA00004651"/>
    </source>
</evidence>
<dbReference type="InterPro" id="IPR026392">
    <property type="entry name" value="Exo/Archaeosortase_dom"/>
</dbReference>
<dbReference type="InterPro" id="IPR019127">
    <property type="entry name" value="Exosortase"/>
</dbReference>
<protein>
    <recommendedName>
        <fullName evidence="10">Eight transmembrane protein EpsH</fullName>
    </recommendedName>
</protein>
<keyword evidence="7 8" id="KW-0472">Membrane</keyword>
<dbReference type="EMBL" id="CADCUQ010000787">
    <property type="protein sequence ID" value="CAA9430086.1"/>
    <property type="molecule type" value="Genomic_DNA"/>
</dbReference>
<evidence type="ECO:0000256" key="4">
    <source>
        <dbReference type="ARBA" id="ARBA00022692"/>
    </source>
</evidence>
<dbReference type="AlphaFoldDB" id="A0A6J4PZM1"/>
<keyword evidence="6 8" id="KW-1133">Transmembrane helix</keyword>
<evidence type="ECO:0000256" key="3">
    <source>
        <dbReference type="ARBA" id="ARBA00022670"/>
    </source>
</evidence>
<proteinExistence type="predicted"/>
<name>A0A6J4PZM1_9BACT</name>
<dbReference type="Pfam" id="PF09721">
    <property type="entry name" value="Exosortase_EpsH"/>
    <property type="match status" value="1"/>
</dbReference>
<evidence type="ECO:0000256" key="7">
    <source>
        <dbReference type="ARBA" id="ARBA00023136"/>
    </source>
</evidence>
<feature type="transmembrane region" description="Helical" evidence="8">
    <location>
        <begin position="241"/>
        <end position="260"/>
    </location>
</feature>
<accession>A0A6J4PZM1</accession>
<comment type="subcellular location">
    <subcellularLocation>
        <location evidence="1">Cell membrane</location>
        <topology evidence="1">Multi-pass membrane protein</topology>
    </subcellularLocation>
</comment>
<feature type="transmembrane region" description="Helical" evidence="8">
    <location>
        <begin position="146"/>
        <end position="164"/>
    </location>
</feature>
<keyword evidence="4 8" id="KW-0812">Transmembrane</keyword>
<keyword evidence="3" id="KW-0645">Protease</keyword>
<feature type="transmembrane region" description="Helical" evidence="8">
    <location>
        <begin position="215"/>
        <end position="234"/>
    </location>
</feature>
<dbReference type="GO" id="GO:0008233">
    <property type="term" value="F:peptidase activity"/>
    <property type="evidence" value="ECO:0007669"/>
    <property type="project" value="UniProtKB-KW"/>
</dbReference>
<organism evidence="9">
    <name type="scientific">uncultured Phycisphaerae bacterium</name>
    <dbReference type="NCBI Taxonomy" id="904963"/>
    <lineage>
        <taxon>Bacteria</taxon>
        <taxon>Pseudomonadati</taxon>
        <taxon>Planctomycetota</taxon>
        <taxon>Phycisphaerae</taxon>
        <taxon>environmental samples</taxon>
    </lineage>
</organism>
<gene>
    <name evidence="9" type="ORF">AVDCRST_MAG64-3419</name>
</gene>
<sequence>MSTAPATLSSLVSPDLSRRVARYHPLRRLRIERWTYTHAAAAAGMAALGVLATLEAWRDIFTLAWKDAEYSHIFLVPVVALWMVFARRLRIRHCKPIATPLGVLVALGGWAVYAYGYYNGYQTLWHAGAVLVVIGCVLSVLGKHALFRFFPALAVLVFLIPVPPDYRLAIAGPLQTWTAEVSQSVLDLFGVPVLREGNKLTVNGQDVTIVEACNGLRMVFALILVSYAFSFGLPLRNSVRFIVLLASPASAILCNVVRIVPNALMYGYVSTSAGQTFHDYSGWLMLPVSFVILLGVIRLLRWAMVPVMKYSLAA</sequence>
<feature type="transmembrane region" description="Helical" evidence="8">
    <location>
        <begin position="124"/>
        <end position="141"/>
    </location>
</feature>
<dbReference type="GO" id="GO:0005886">
    <property type="term" value="C:plasma membrane"/>
    <property type="evidence" value="ECO:0007669"/>
    <property type="project" value="UniProtKB-SubCell"/>
</dbReference>
<keyword evidence="2" id="KW-1003">Cell membrane</keyword>
<feature type="transmembrane region" description="Helical" evidence="8">
    <location>
        <begin position="36"/>
        <end position="57"/>
    </location>
</feature>
<dbReference type="InterPro" id="IPR013426">
    <property type="entry name" value="EpsH-like"/>
</dbReference>
<evidence type="ECO:0000256" key="6">
    <source>
        <dbReference type="ARBA" id="ARBA00022989"/>
    </source>
</evidence>
<feature type="transmembrane region" description="Helical" evidence="8">
    <location>
        <begin position="97"/>
        <end position="118"/>
    </location>
</feature>
<evidence type="ECO:0008006" key="10">
    <source>
        <dbReference type="Google" id="ProtNLM"/>
    </source>
</evidence>
<evidence type="ECO:0000313" key="9">
    <source>
        <dbReference type="EMBL" id="CAA9430086.1"/>
    </source>
</evidence>
<feature type="transmembrane region" description="Helical" evidence="8">
    <location>
        <begin position="280"/>
        <end position="300"/>
    </location>
</feature>
<evidence type="ECO:0000256" key="8">
    <source>
        <dbReference type="SAM" id="Phobius"/>
    </source>
</evidence>
<keyword evidence="5" id="KW-0378">Hydrolase</keyword>
<evidence type="ECO:0000256" key="2">
    <source>
        <dbReference type="ARBA" id="ARBA00022475"/>
    </source>
</evidence>
<dbReference type="NCBIfam" id="TIGR02602">
    <property type="entry name" value="8TM_EpsH"/>
    <property type="match status" value="1"/>
</dbReference>
<dbReference type="GO" id="GO:0006508">
    <property type="term" value="P:proteolysis"/>
    <property type="evidence" value="ECO:0007669"/>
    <property type="project" value="UniProtKB-KW"/>
</dbReference>